<dbReference type="Pfam" id="PF24553">
    <property type="entry name" value="Rv0428c_C"/>
    <property type="match status" value="1"/>
</dbReference>
<dbReference type="InterPro" id="IPR016181">
    <property type="entry name" value="Acyl_CoA_acyltransferase"/>
</dbReference>
<dbReference type="Gene3D" id="3.40.630.30">
    <property type="match status" value="1"/>
</dbReference>
<dbReference type="KEGG" id="acab:QRX50_02410"/>
<sequence>MNDSEMLEIVCARAWPPVVDEALGDWRLRWADGFTGRANSGLAVGDPGRSVAVALKAVCDFAHDRGIPPVVQVIQDSGTEREVAAAGWREWTEHAAGYQVSVLFGPLPAGPVQGAEVLDEPTPAWWELAADNPSPGAAERHVLSTGKVGYGVVDVHGVTAGAVRGAIVDGWLHVSRLAVRPEFRRRGLASALMFALAGWGRAHGAERWVLQVAVENEGALKLYSALGCTEHHRYRYWGPGAPACEDPQS</sequence>
<gene>
    <name evidence="2" type="ORF">QRX50_02410</name>
</gene>
<protein>
    <submittedName>
        <fullName evidence="2">GNAT family N-acetyltransferase</fullName>
    </submittedName>
</protein>
<keyword evidence="3" id="KW-1185">Reference proteome</keyword>
<reference evidence="2 3" key="1">
    <citation type="submission" date="2023-06" db="EMBL/GenBank/DDBJ databases">
        <authorList>
            <person name="Oyuntsetseg B."/>
            <person name="Kim S.B."/>
        </authorList>
    </citation>
    <scope>NUCLEOTIDE SEQUENCE [LARGE SCALE GENOMIC DNA]</scope>
    <source>
        <strain evidence="2 3">2-15</strain>
    </source>
</reference>
<evidence type="ECO:0000313" key="2">
    <source>
        <dbReference type="EMBL" id="WIX79679.1"/>
    </source>
</evidence>
<dbReference type="Proteomes" id="UP001236014">
    <property type="component" value="Chromosome"/>
</dbReference>
<evidence type="ECO:0000259" key="1">
    <source>
        <dbReference type="PROSITE" id="PS51186"/>
    </source>
</evidence>
<dbReference type="PANTHER" id="PTHR43072">
    <property type="entry name" value="N-ACETYLTRANSFERASE"/>
    <property type="match status" value="1"/>
</dbReference>
<dbReference type="PANTHER" id="PTHR43072:SF60">
    <property type="entry name" value="L-2,4-DIAMINOBUTYRIC ACID ACETYLTRANSFERASE"/>
    <property type="match status" value="1"/>
</dbReference>
<dbReference type="PROSITE" id="PS51186">
    <property type="entry name" value="GNAT"/>
    <property type="match status" value="1"/>
</dbReference>
<dbReference type="InterPro" id="IPR056935">
    <property type="entry name" value="Rv0428c-like_C"/>
</dbReference>
<dbReference type="EMBL" id="CP127294">
    <property type="protein sequence ID" value="WIX79679.1"/>
    <property type="molecule type" value="Genomic_DNA"/>
</dbReference>
<feature type="domain" description="N-acetyltransferase" evidence="1">
    <location>
        <begin position="112"/>
        <end position="249"/>
    </location>
</feature>
<accession>A0A9Y2IGU7</accession>
<dbReference type="CDD" id="cd04301">
    <property type="entry name" value="NAT_SF"/>
    <property type="match status" value="1"/>
</dbReference>
<evidence type="ECO:0000313" key="3">
    <source>
        <dbReference type="Proteomes" id="UP001236014"/>
    </source>
</evidence>
<dbReference type="AlphaFoldDB" id="A0A9Y2IGU7"/>
<dbReference type="SUPFAM" id="SSF55729">
    <property type="entry name" value="Acyl-CoA N-acyltransferases (Nat)"/>
    <property type="match status" value="1"/>
</dbReference>
<dbReference type="InterPro" id="IPR000182">
    <property type="entry name" value="GNAT_dom"/>
</dbReference>
<proteinExistence type="predicted"/>
<dbReference type="GO" id="GO:0016747">
    <property type="term" value="F:acyltransferase activity, transferring groups other than amino-acyl groups"/>
    <property type="evidence" value="ECO:0007669"/>
    <property type="project" value="InterPro"/>
</dbReference>
<name>A0A9Y2IGU7_9PSEU</name>
<organism evidence="2 3">
    <name type="scientific">Amycolatopsis carbonis</name>
    <dbReference type="NCBI Taxonomy" id="715471"/>
    <lineage>
        <taxon>Bacteria</taxon>
        <taxon>Bacillati</taxon>
        <taxon>Actinomycetota</taxon>
        <taxon>Actinomycetes</taxon>
        <taxon>Pseudonocardiales</taxon>
        <taxon>Pseudonocardiaceae</taxon>
        <taxon>Amycolatopsis</taxon>
    </lineage>
</organism>
<dbReference type="RefSeq" id="WP_285970361.1">
    <property type="nucleotide sequence ID" value="NZ_CP127294.1"/>
</dbReference>